<name>U9T3Q4_RHIID</name>
<keyword evidence="1" id="KW-0472">Membrane</keyword>
<sequence>MYDYFGLLLHRSLWGTTTLFTFFWLGTGRKKYALILEHYYHGQPNNCENYRRVRGREKNIITYASSYNQTIALVYWRDVVSTSEVRSWFNLGRGSVYANFLGVPSVPSENFLRTLSRNNYDIDFGGFKFTDYVLL</sequence>
<feature type="transmembrane region" description="Helical" evidence="1">
    <location>
        <begin position="6"/>
        <end position="25"/>
    </location>
</feature>
<protein>
    <submittedName>
        <fullName evidence="2">Uncharacterized protein</fullName>
    </submittedName>
</protein>
<dbReference type="HOGENOM" id="CLU_1886865_0_0_1"/>
<reference evidence="2" key="1">
    <citation type="submission" date="2013-07" db="EMBL/GenBank/DDBJ databases">
        <title>The genome of an arbuscular mycorrhizal fungus provides insights into the evolution of the oldest plant symbiosis.</title>
        <authorList>
            <consortium name="DOE Joint Genome Institute"/>
            <person name="Tisserant E."/>
            <person name="Malbreil M."/>
            <person name="Kuo A."/>
            <person name="Kohler A."/>
            <person name="Symeonidi A."/>
            <person name="Balestrini R."/>
            <person name="Charron P."/>
            <person name="Duensing N."/>
            <person name="Frei-dit-Frey N."/>
            <person name="Gianinazzi-Pearson V."/>
            <person name="Gilbert B."/>
            <person name="Handa Y."/>
            <person name="Hijri M."/>
            <person name="Kaul R."/>
            <person name="Kawaguchi M."/>
            <person name="Krajinski F."/>
            <person name="Lammers P."/>
            <person name="Lapierre D."/>
            <person name="Masclaux F.G."/>
            <person name="Murat C."/>
            <person name="Morin E."/>
            <person name="Ndikumana S."/>
            <person name="Pagni M."/>
            <person name="Petitpierre D."/>
            <person name="Requena N."/>
            <person name="Rosikiewicz P."/>
            <person name="Riley R."/>
            <person name="Saito K."/>
            <person name="San Clemente H."/>
            <person name="Shapiro H."/>
            <person name="van Tuinen D."/>
            <person name="Becard G."/>
            <person name="Bonfante P."/>
            <person name="Paszkowski U."/>
            <person name="Shachar-Hill Y."/>
            <person name="Young J.P."/>
            <person name="Sanders I.R."/>
            <person name="Henrissat B."/>
            <person name="Rensing S.A."/>
            <person name="Grigoriev I.V."/>
            <person name="Corradi N."/>
            <person name="Roux C."/>
            <person name="Martin F."/>
        </authorList>
    </citation>
    <scope>NUCLEOTIDE SEQUENCE</scope>
    <source>
        <strain evidence="2">DAOM 197198</strain>
    </source>
</reference>
<dbReference type="EMBL" id="KI299140">
    <property type="protein sequence ID" value="ERZ97975.1"/>
    <property type="molecule type" value="Genomic_DNA"/>
</dbReference>
<accession>U9T3Q4</accession>
<keyword evidence="1" id="KW-1133">Transmembrane helix</keyword>
<proteinExistence type="predicted"/>
<gene>
    <name evidence="2" type="ORF">GLOINDRAFT_11012</name>
</gene>
<evidence type="ECO:0000313" key="2">
    <source>
        <dbReference type="EMBL" id="ERZ97975.1"/>
    </source>
</evidence>
<organism evidence="2">
    <name type="scientific">Rhizophagus irregularis (strain DAOM 181602 / DAOM 197198 / MUCL 43194)</name>
    <name type="common">Arbuscular mycorrhizal fungus</name>
    <name type="synonym">Glomus intraradices</name>
    <dbReference type="NCBI Taxonomy" id="747089"/>
    <lineage>
        <taxon>Eukaryota</taxon>
        <taxon>Fungi</taxon>
        <taxon>Fungi incertae sedis</taxon>
        <taxon>Mucoromycota</taxon>
        <taxon>Glomeromycotina</taxon>
        <taxon>Glomeromycetes</taxon>
        <taxon>Glomerales</taxon>
        <taxon>Glomeraceae</taxon>
        <taxon>Rhizophagus</taxon>
    </lineage>
</organism>
<evidence type="ECO:0000256" key="1">
    <source>
        <dbReference type="SAM" id="Phobius"/>
    </source>
</evidence>
<keyword evidence="1" id="KW-0812">Transmembrane</keyword>
<dbReference type="AlphaFoldDB" id="U9T3Q4"/>